<dbReference type="InterPro" id="IPR036249">
    <property type="entry name" value="Thioredoxin-like_sf"/>
</dbReference>
<comment type="caution">
    <text evidence="2">The sequence shown here is derived from an EMBL/GenBank/DDBJ whole genome shotgun (WGS) entry which is preliminary data.</text>
</comment>
<reference evidence="2 3" key="1">
    <citation type="submission" date="2019-08" db="EMBL/GenBank/DDBJ databases">
        <title>Genome of Luteibaculum oceani JCM 18817.</title>
        <authorList>
            <person name="Bowman J.P."/>
        </authorList>
    </citation>
    <scope>NUCLEOTIDE SEQUENCE [LARGE SCALE GENOMIC DNA]</scope>
    <source>
        <strain evidence="2 3">JCM 18817</strain>
    </source>
</reference>
<dbReference type="OrthoDB" id="9809746at2"/>
<organism evidence="2 3">
    <name type="scientific">Luteibaculum oceani</name>
    <dbReference type="NCBI Taxonomy" id="1294296"/>
    <lineage>
        <taxon>Bacteria</taxon>
        <taxon>Pseudomonadati</taxon>
        <taxon>Bacteroidota</taxon>
        <taxon>Flavobacteriia</taxon>
        <taxon>Flavobacteriales</taxon>
        <taxon>Luteibaculaceae</taxon>
        <taxon>Luteibaculum</taxon>
    </lineage>
</organism>
<dbReference type="SUPFAM" id="SSF52833">
    <property type="entry name" value="Thioredoxin-like"/>
    <property type="match status" value="1"/>
</dbReference>
<dbReference type="InterPro" id="IPR013766">
    <property type="entry name" value="Thioredoxin_domain"/>
</dbReference>
<dbReference type="GO" id="GO:0016491">
    <property type="term" value="F:oxidoreductase activity"/>
    <property type="evidence" value="ECO:0007669"/>
    <property type="project" value="InterPro"/>
</dbReference>
<dbReference type="InterPro" id="IPR047262">
    <property type="entry name" value="PRX-like1"/>
</dbReference>
<dbReference type="Pfam" id="PF08534">
    <property type="entry name" value="Redoxin"/>
    <property type="match status" value="1"/>
</dbReference>
<dbReference type="Proteomes" id="UP000321168">
    <property type="component" value="Unassembled WGS sequence"/>
</dbReference>
<dbReference type="InterPro" id="IPR013740">
    <property type="entry name" value="Redoxin"/>
</dbReference>
<dbReference type="CDD" id="cd02969">
    <property type="entry name" value="PRX_like1"/>
    <property type="match status" value="1"/>
</dbReference>
<gene>
    <name evidence="2" type="ORF">FRX97_00805</name>
</gene>
<dbReference type="Gene3D" id="3.40.30.10">
    <property type="entry name" value="Glutaredoxin"/>
    <property type="match status" value="1"/>
</dbReference>
<feature type="domain" description="Thioredoxin" evidence="1">
    <location>
        <begin position="30"/>
        <end position="187"/>
    </location>
</feature>
<evidence type="ECO:0000313" key="3">
    <source>
        <dbReference type="Proteomes" id="UP000321168"/>
    </source>
</evidence>
<evidence type="ECO:0000313" key="2">
    <source>
        <dbReference type="EMBL" id="TXC85193.1"/>
    </source>
</evidence>
<accession>A0A5C6VII7</accession>
<name>A0A5C6VII7_9FLAO</name>
<evidence type="ECO:0000259" key="1">
    <source>
        <dbReference type="PROSITE" id="PS51352"/>
    </source>
</evidence>
<keyword evidence="3" id="KW-1185">Reference proteome</keyword>
<dbReference type="PANTHER" id="PTHR43640:SF1">
    <property type="entry name" value="THIOREDOXIN-DEPENDENT PEROXIREDOXIN"/>
    <property type="match status" value="1"/>
</dbReference>
<protein>
    <submittedName>
        <fullName evidence="2">Thioredoxin family protein</fullName>
    </submittedName>
</protein>
<dbReference type="EMBL" id="VORB01000001">
    <property type="protein sequence ID" value="TXC85193.1"/>
    <property type="molecule type" value="Genomic_DNA"/>
</dbReference>
<proteinExistence type="predicted"/>
<dbReference type="AlphaFoldDB" id="A0A5C6VII7"/>
<dbReference type="RefSeq" id="WP_147012390.1">
    <property type="nucleotide sequence ID" value="NZ_VORB01000001.1"/>
</dbReference>
<dbReference type="PROSITE" id="PS51352">
    <property type="entry name" value="THIOREDOXIN_2"/>
    <property type="match status" value="1"/>
</dbReference>
<sequence>MKKILIAVIILTATIIAGFALKGPLNIETIAIGSKAPLSEHPLTYPDSERSETLASLNQENGLLVVFSCNTCPFVVAWEDRYNDLHELAKSNNVGMVLVNSNEAKRAGDDAPDAMIAHARKLGYTMPYLIDDNHNLADAFGAKTTPHVFLFNKNLELVYEGAIDDNYKSAKDVKQSYCADAIKEMAAGKKVSTPTSPAKGCSIKRVKA</sequence>
<dbReference type="PANTHER" id="PTHR43640">
    <property type="entry name" value="OS07G0260300 PROTEIN"/>
    <property type="match status" value="1"/>
</dbReference>